<evidence type="ECO:0000313" key="3">
    <source>
        <dbReference type="Proteomes" id="UP000095937"/>
    </source>
</evidence>
<name>U5LQX1_9BETC</name>
<dbReference type="Proteomes" id="UP000095937">
    <property type="component" value="Segment"/>
</dbReference>
<sequence>MKVPCSRHVFKMLLAQHLAHTLTLNCHTLCLIMMVLLIMMPHKTAMPHLVMSIVVFTNLMNPVSLLNQFWQSYNSVINTAENWVGPPQYSFYPVLNTASNIQWFCTATFLGYTVQTLDNTKALAKQKAAQQLLQKLNDGL</sequence>
<evidence type="ECO:0000256" key="1">
    <source>
        <dbReference type="SAM" id="Phobius"/>
    </source>
</evidence>
<proteinExistence type="predicted"/>
<feature type="transmembrane region" description="Helical" evidence="1">
    <location>
        <begin position="46"/>
        <end position="66"/>
    </location>
</feature>
<dbReference type="SUPFAM" id="SSF54768">
    <property type="entry name" value="dsRNA-binding domain-like"/>
    <property type="match status" value="1"/>
</dbReference>
<evidence type="ECO:0000313" key="2">
    <source>
        <dbReference type="EMBL" id="AGX27812.1"/>
    </source>
</evidence>
<keyword evidence="1" id="KW-1133">Transmembrane helix</keyword>
<protein>
    <submittedName>
        <fullName evidence="2">ORF 3b</fullName>
    </submittedName>
</protein>
<keyword evidence="1" id="KW-0812">Transmembrane</keyword>
<keyword evidence="1" id="KW-0472">Membrane</keyword>
<feature type="transmembrane region" description="Helical" evidence="1">
    <location>
        <begin position="21"/>
        <end position="40"/>
    </location>
</feature>
<dbReference type="EMBL" id="KC545386">
    <property type="protein sequence ID" value="AGX27812.1"/>
    <property type="molecule type" value="Genomic_RNA"/>
</dbReference>
<accession>U5LQX1</accession>
<dbReference type="Gene3D" id="3.30.160.20">
    <property type="match status" value="1"/>
</dbReference>
<dbReference type="CDD" id="cd00048">
    <property type="entry name" value="DSRM_SF"/>
    <property type="match status" value="1"/>
</dbReference>
<reference evidence="2 3" key="1">
    <citation type="journal article" date="2014" name="J. Virol.">
        <title>Characterization of a novel betacoronavirus related to middle East respiratory syndrome coronavirus in European hedgehogs.</title>
        <authorList>
            <person name="Corman V.M."/>
            <person name="Kallies R."/>
            <person name="Philipps H."/>
            <person name="Gopner G."/>
            <person name="Muller M.A."/>
            <person name="Eckerle I."/>
            <person name="Brunink S."/>
            <person name="Drosten C."/>
            <person name="Drexler J.F."/>
        </authorList>
    </citation>
    <scope>NUCLEOTIDE SEQUENCE [LARGE SCALE GENOMIC DNA]</scope>
    <source>
        <strain evidence="2">ErinaceusCoV/2012-216/GER/2012</strain>
    </source>
</reference>
<organism evidence="2 3">
    <name type="scientific">Betacoronavirus Erinaceus/VMC/DEU/2012</name>
    <dbReference type="NCBI Taxonomy" id="1385427"/>
    <lineage>
        <taxon>Viruses</taxon>
        <taxon>Riboviria</taxon>
        <taxon>Orthornavirae</taxon>
        <taxon>Pisuviricota</taxon>
        <taxon>Pisoniviricetes</taxon>
        <taxon>Nidovirales</taxon>
        <taxon>Cornidovirineae</taxon>
        <taxon>Coronaviridae</taxon>
        <taxon>Orthocoronavirinae</taxon>
        <taxon>Betacoronavirus</taxon>
        <taxon>Merbecovirus</taxon>
        <taxon>Betacoronavirus erinacei</taxon>
        <taxon>Hedgehog coronavirus 1</taxon>
    </lineage>
</organism>